<evidence type="ECO:0000313" key="2">
    <source>
        <dbReference type="Proteomes" id="UP001239111"/>
    </source>
</evidence>
<accession>A0ACC2NEQ8</accession>
<protein>
    <submittedName>
        <fullName evidence="1">Uncharacterized protein</fullName>
    </submittedName>
</protein>
<organism evidence="1 2">
    <name type="scientific">Eretmocerus hayati</name>
    <dbReference type="NCBI Taxonomy" id="131215"/>
    <lineage>
        <taxon>Eukaryota</taxon>
        <taxon>Metazoa</taxon>
        <taxon>Ecdysozoa</taxon>
        <taxon>Arthropoda</taxon>
        <taxon>Hexapoda</taxon>
        <taxon>Insecta</taxon>
        <taxon>Pterygota</taxon>
        <taxon>Neoptera</taxon>
        <taxon>Endopterygota</taxon>
        <taxon>Hymenoptera</taxon>
        <taxon>Apocrita</taxon>
        <taxon>Proctotrupomorpha</taxon>
        <taxon>Chalcidoidea</taxon>
        <taxon>Aphelinidae</taxon>
        <taxon>Aphelininae</taxon>
        <taxon>Eretmocerus</taxon>
    </lineage>
</organism>
<comment type="caution">
    <text evidence="1">The sequence shown here is derived from an EMBL/GenBank/DDBJ whole genome shotgun (WGS) entry which is preliminary data.</text>
</comment>
<keyword evidence="2" id="KW-1185">Reference proteome</keyword>
<dbReference type="EMBL" id="CM056743">
    <property type="protein sequence ID" value="KAJ8669376.1"/>
    <property type="molecule type" value="Genomic_DNA"/>
</dbReference>
<dbReference type="Proteomes" id="UP001239111">
    <property type="component" value="Chromosome 3"/>
</dbReference>
<reference evidence="1" key="1">
    <citation type="submission" date="2023-04" db="EMBL/GenBank/DDBJ databases">
        <title>A chromosome-level genome assembly of the parasitoid wasp Eretmocerus hayati.</title>
        <authorList>
            <person name="Zhong Y."/>
            <person name="Liu S."/>
            <person name="Liu Y."/>
        </authorList>
    </citation>
    <scope>NUCLEOTIDE SEQUENCE</scope>
    <source>
        <strain evidence="1">ZJU_SS_LIU_2023</strain>
    </source>
</reference>
<proteinExistence type="predicted"/>
<evidence type="ECO:0000313" key="1">
    <source>
        <dbReference type="EMBL" id="KAJ8669376.1"/>
    </source>
</evidence>
<name>A0ACC2NEQ8_9HYME</name>
<gene>
    <name evidence="1" type="ORF">QAD02_000635</name>
</gene>
<sequence length="784" mass="87614">MSTKARKSLCPWVTCDKCHATLAQKDTPAHAKNCPPLEYADHAYIKDGILNTTVDVYKSTEVPKNVSTQEFHNMAFMSESALQLCQIPIGDPVVIRNKETVVVKTAWPMTEKSLTTVYLTKNAVELNKLEGPVQVEKLRCSPVIATEFIVEPVGKHSTEKLSTELYVLIKNYNHGRIFTIGNRVGIPYYGKKLIFKIMDVKTDVKLEDQLSSMVISNNAKVEKTMFISLYSSKWTVLLSAEQKEETKKQKRHRLECIGGYSNLIEDLKDVFNIGLGKYGDLDNFHISKGILLYGPSGVGKSMISEALLSEVEAHVININSADIYSKSFRDTETVLNNLFQEAFKKAPSIILIEDIDSLCPKKNTSITDHEKRVLATLITLFDSLQDDNKRVMILALTSKLDAVDSSLRRPGRIDREFEMPVPTRQIRREILLKIIEKMPHALNDQDIDQISYETHGFVGADLHGLCSQAAMNAIKTRSNSGLAYDSNKILVTRQDFNHALNLVNPSAMKEVLVDVPNVQWTDIGGQKDLKLKLVQAVEWPLKHPEVFTRLGIVPPKGVLMFGPPGCSKTMIAKAVATESKLNFLNIKGPELFSKWVGESEKAVRELFRKARQVAPSIIFIDEMDAIGVERSTSSSSAGSSVQERVLAQLLTELDGVTALGNVTLIGATNRPDRIDKALLRPGRFDRLIYVPLPDAETRLDIFNIKLRKMPISKDVDLKDLVDLTEGYSGAEIQAICHEAGMRALEENLDAAQVTKEHFRVALSIVVPRTHKDVIKVYEDFVQKS</sequence>